<dbReference type="Gene3D" id="1.10.630.10">
    <property type="entry name" value="Cytochrome P450"/>
    <property type="match status" value="1"/>
</dbReference>
<feature type="compositionally biased region" description="Basic residues" evidence="5">
    <location>
        <begin position="70"/>
        <end position="80"/>
    </location>
</feature>
<dbReference type="Proteomes" id="UP000526734">
    <property type="component" value="Unassembled WGS sequence"/>
</dbReference>
<dbReference type="AlphaFoldDB" id="A0A7W3Z8J0"/>
<dbReference type="SUPFAM" id="SSF48264">
    <property type="entry name" value="Cytochrome P450"/>
    <property type="match status" value="1"/>
</dbReference>
<evidence type="ECO:0000256" key="5">
    <source>
        <dbReference type="SAM" id="MobiDB-lite"/>
    </source>
</evidence>
<dbReference type="InterPro" id="IPR002401">
    <property type="entry name" value="Cyt_P450_E_grp-I"/>
</dbReference>
<proteinExistence type="inferred from homology"/>
<dbReference type="InterPro" id="IPR050121">
    <property type="entry name" value="Cytochrome_P450_monoxygenase"/>
</dbReference>
<keyword evidence="7" id="KW-1185">Reference proteome</keyword>
<comment type="similarity">
    <text evidence="2 4">Belongs to the cytochrome P450 family.</text>
</comment>
<evidence type="ECO:0000313" key="7">
    <source>
        <dbReference type="Proteomes" id="UP000526734"/>
    </source>
</evidence>
<keyword evidence="3 4" id="KW-0479">Metal-binding</keyword>
<dbReference type="GO" id="GO:0020037">
    <property type="term" value="F:heme binding"/>
    <property type="evidence" value="ECO:0007669"/>
    <property type="project" value="InterPro"/>
</dbReference>
<evidence type="ECO:0000313" key="6">
    <source>
        <dbReference type="EMBL" id="MBB1151724.1"/>
    </source>
</evidence>
<feature type="binding site" description="axial binding residue" evidence="3">
    <location>
        <position position="351"/>
    </location>
    <ligand>
        <name>heme</name>
        <dbReference type="ChEBI" id="CHEBI:30413"/>
    </ligand>
    <ligandPart>
        <name>Fe</name>
        <dbReference type="ChEBI" id="CHEBI:18248"/>
    </ligandPart>
</feature>
<comment type="caution">
    <text evidence="6">The sequence shown here is derived from an EMBL/GenBank/DDBJ whole genome shotgun (WGS) entry which is preliminary data.</text>
</comment>
<evidence type="ECO:0000256" key="2">
    <source>
        <dbReference type="ARBA" id="ARBA00010617"/>
    </source>
</evidence>
<sequence>MPGPPPGPAGDRIAGNLAAFTADPLGFLARCSREHGDVVSIGSRNVLLTAPDDVERVLVDRAGEFAKSSPRTRRRARKQGFPRATMNSDGAVWRSKRARLGPVFARGLVVLAAETAGAEARRIAWPEGAEFDPAPAAARLALRSITFLLFGAAASDRDADAVGRLVHEIMDLSVSPYVLPSWVPTPGALRMRRALRDVSEVVAKARRGDAPVLSALAGADDDEMRDELATLVLSGYETTKNAILWTLHLLAAHPEAADRAAAADSFADAVVREAMRLYPPAWLTSRETLRDVELGGFAVPADTTVSVSQWVTHRDPRWYPEPHEFRPERWLTGADRPRGAYFPFGLGPRACIGAALATAEAVAAVTCLCARFRLLPGDAVVRPRPALSLQPEGLRLRVAVR</sequence>
<name>A0A7W3Z8J0_9PSEU</name>
<gene>
    <name evidence="6" type="ORF">H4281_01125</name>
</gene>
<dbReference type="InterPro" id="IPR001128">
    <property type="entry name" value="Cyt_P450"/>
</dbReference>
<keyword evidence="3 4" id="KW-0349">Heme</keyword>
<dbReference type="GO" id="GO:0005506">
    <property type="term" value="F:iron ion binding"/>
    <property type="evidence" value="ECO:0007669"/>
    <property type="project" value="InterPro"/>
</dbReference>
<dbReference type="GO" id="GO:0016705">
    <property type="term" value="F:oxidoreductase activity, acting on paired donors, with incorporation or reduction of molecular oxygen"/>
    <property type="evidence" value="ECO:0007669"/>
    <property type="project" value="InterPro"/>
</dbReference>
<dbReference type="Pfam" id="PF00067">
    <property type="entry name" value="p450"/>
    <property type="match status" value="2"/>
</dbReference>
<dbReference type="InterPro" id="IPR036396">
    <property type="entry name" value="Cyt_P450_sf"/>
</dbReference>
<keyword evidence="4" id="KW-0560">Oxidoreductase</keyword>
<accession>A0A7W3Z8J0</accession>
<dbReference type="PROSITE" id="PS00086">
    <property type="entry name" value="CYTOCHROME_P450"/>
    <property type="match status" value="1"/>
</dbReference>
<dbReference type="InterPro" id="IPR017972">
    <property type="entry name" value="Cyt_P450_CS"/>
</dbReference>
<dbReference type="PRINTS" id="PR00385">
    <property type="entry name" value="P450"/>
</dbReference>
<feature type="region of interest" description="Disordered" evidence="5">
    <location>
        <begin position="68"/>
        <end position="88"/>
    </location>
</feature>
<keyword evidence="4" id="KW-0503">Monooxygenase</keyword>
<organism evidence="6 7">
    <name type="scientific">Amycolatopsis dendrobii</name>
    <dbReference type="NCBI Taxonomy" id="2760662"/>
    <lineage>
        <taxon>Bacteria</taxon>
        <taxon>Bacillati</taxon>
        <taxon>Actinomycetota</taxon>
        <taxon>Actinomycetes</taxon>
        <taxon>Pseudonocardiales</taxon>
        <taxon>Pseudonocardiaceae</taxon>
        <taxon>Amycolatopsis</taxon>
    </lineage>
</organism>
<dbReference type="EMBL" id="JACGZW010000001">
    <property type="protein sequence ID" value="MBB1151724.1"/>
    <property type="molecule type" value="Genomic_DNA"/>
</dbReference>
<protein>
    <submittedName>
        <fullName evidence="6">Cytochrome P450</fullName>
    </submittedName>
</protein>
<dbReference type="PRINTS" id="PR00463">
    <property type="entry name" value="EP450I"/>
</dbReference>
<reference evidence="6 7" key="1">
    <citation type="submission" date="2020-08" db="EMBL/GenBank/DDBJ databases">
        <title>Amycolatopsis sp. nov. DR6-1 isolated from Dendrobium heterocarpum.</title>
        <authorList>
            <person name="Tedsree N."/>
            <person name="Kuncharoen N."/>
            <person name="Likhitwitayawuid K."/>
            <person name="Tanasupawat S."/>
        </authorList>
    </citation>
    <scope>NUCLEOTIDE SEQUENCE [LARGE SCALE GENOMIC DNA]</scope>
    <source>
        <strain evidence="6 7">DR6-1</strain>
    </source>
</reference>
<dbReference type="RefSeq" id="WP_182888966.1">
    <property type="nucleotide sequence ID" value="NZ_JACGZW010000001.1"/>
</dbReference>
<comment type="cofactor">
    <cofactor evidence="1 3">
        <name>heme</name>
        <dbReference type="ChEBI" id="CHEBI:30413"/>
    </cofactor>
</comment>
<evidence type="ECO:0000256" key="3">
    <source>
        <dbReference type="PIRSR" id="PIRSR602401-1"/>
    </source>
</evidence>
<keyword evidence="3 4" id="KW-0408">Iron</keyword>
<dbReference type="GO" id="GO:0004497">
    <property type="term" value="F:monooxygenase activity"/>
    <property type="evidence" value="ECO:0007669"/>
    <property type="project" value="UniProtKB-KW"/>
</dbReference>
<dbReference type="PANTHER" id="PTHR24305:SF166">
    <property type="entry name" value="CYTOCHROME P450 12A4, MITOCHONDRIAL-RELATED"/>
    <property type="match status" value="1"/>
</dbReference>
<evidence type="ECO:0000256" key="4">
    <source>
        <dbReference type="RuleBase" id="RU000461"/>
    </source>
</evidence>
<evidence type="ECO:0000256" key="1">
    <source>
        <dbReference type="ARBA" id="ARBA00001971"/>
    </source>
</evidence>
<dbReference type="PANTHER" id="PTHR24305">
    <property type="entry name" value="CYTOCHROME P450"/>
    <property type="match status" value="1"/>
</dbReference>